<feature type="domain" description="D-isomer specific 2-hydroxyacid dehydrogenase NAD-binding" evidence="3">
    <location>
        <begin position="110"/>
        <end position="287"/>
    </location>
</feature>
<reference evidence="4 5" key="1">
    <citation type="submission" date="2024-06" db="EMBL/GenBank/DDBJ databases">
        <title>Sorghum-associated microbial communities from plants grown in Nebraska, USA.</title>
        <authorList>
            <person name="Schachtman D."/>
        </authorList>
    </citation>
    <scope>NUCLEOTIDE SEQUENCE [LARGE SCALE GENOMIC DNA]</scope>
    <source>
        <strain evidence="4 5">2709</strain>
    </source>
</reference>
<dbReference type="Proteomes" id="UP001549320">
    <property type="component" value="Unassembled WGS sequence"/>
</dbReference>
<dbReference type="Gene3D" id="3.40.50.720">
    <property type="entry name" value="NAD(P)-binding Rossmann-like Domain"/>
    <property type="match status" value="2"/>
</dbReference>
<dbReference type="InterPro" id="IPR050223">
    <property type="entry name" value="D-isomer_2-hydroxyacid_DH"/>
</dbReference>
<proteinExistence type="predicted"/>
<comment type="caution">
    <text evidence="4">The sequence shown here is derived from an EMBL/GenBank/DDBJ whole genome shotgun (WGS) entry which is preliminary data.</text>
</comment>
<evidence type="ECO:0000313" key="4">
    <source>
        <dbReference type="EMBL" id="MET4579545.1"/>
    </source>
</evidence>
<dbReference type="RefSeq" id="WP_354447728.1">
    <property type="nucleotide sequence ID" value="NZ_JBEPSH010000010.1"/>
</dbReference>
<evidence type="ECO:0000313" key="5">
    <source>
        <dbReference type="Proteomes" id="UP001549320"/>
    </source>
</evidence>
<dbReference type="PROSITE" id="PS00671">
    <property type="entry name" value="D_2_HYDROXYACID_DH_3"/>
    <property type="match status" value="1"/>
</dbReference>
<name>A0ABV2QEV5_9BURK</name>
<evidence type="ECO:0000256" key="2">
    <source>
        <dbReference type="ARBA" id="ARBA00023027"/>
    </source>
</evidence>
<dbReference type="PANTHER" id="PTHR10996">
    <property type="entry name" value="2-HYDROXYACID DEHYDROGENASE-RELATED"/>
    <property type="match status" value="1"/>
</dbReference>
<dbReference type="InterPro" id="IPR036291">
    <property type="entry name" value="NAD(P)-bd_dom_sf"/>
</dbReference>
<dbReference type="InterPro" id="IPR029753">
    <property type="entry name" value="D-isomer_DH_CS"/>
</dbReference>
<keyword evidence="5" id="KW-1185">Reference proteome</keyword>
<keyword evidence="1" id="KW-0560">Oxidoreductase</keyword>
<dbReference type="Pfam" id="PF02826">
    <property type="entry name" value="2-Hacid_dh_C"/>
    <property type="match status" value="1"/>
</dbReference>
<dbReference type="EMBL" id="JBEPSH010000010">
    <property type="protein sequence ID" value="MET4579545.1"/>
    <property type="molecule type" value="Genomic_DNA"/>
</dbReference>
<evidence type="ECO:0000259" key="3">
    <source>
        <dbReference type="Pfam" id="PF02826"/>
    </source>
</evidence>
<dbReference type="InterPro" id="IPR006140">
    <property type="entry name" value="D-isomer_DH_NAD-bd"/>
</dbReference>
<gene>
    <name evidence="4" type="ORF">ABIE13_004682</name>
</gene>
<organism evidence="4 5">
    <name type="scientific">Ottowia thiooxydans</name>
    <dbReference type="NCBI Taxonomy" id="219182"/>
    <lineage>
        <taxon>Bacteria</taxon>
        <taxon>Pseudomonadati</taxon>
        <taxon>Pseudomonadota</taxon>
        <taxon>Betaproteobacteria</taxon>
        <taxon>Burkholderiales</taxon>
        <taxon>Comamonadaceae</taxon>
        <taxon>Ottowia</taxon>
    </lineage>
</organism>
<dbReference type="SUPFAM" id="SSF51735">
    <property type="entry name" value="NAD(P)-binding Rossmann-fold domains"/>
    <property type="match status" value="1"/>
</dbReference>
<evidence type="ECO:0000256" key="1">
    <source>
        <dbReference type="ARBA" id="ARBA00023002"/>
    </source>
</evidence>
<keyword evidence="2" id="KW-0520">NAD</keyword>
<dbReference type="SUPFAM" id="SSF52283">
    <property type="entry name" value="Formate/glycerate dehydrogenase catalytic domain-like"/>
    <property type="match status" value="1"/>
</dbReference>
<protein>
    <submittedName>
        <fullName evidence="4">Phosphoglycerate dehydrogenase-like enzyme</fullName>
    </submittedName>
</protein>
<sequence>MKVVYWPNIPLGRDELIAVLQQVRGIDLEIVKTREEVALALPTAHGLISANPSPEEAALIASIVKSGGVLQWMHVVSSGNDGVPLCELPPEIRTSNTPGATANAVGDHAIALLFALLRGLPMAWEQQRAQTWSKGVLSRQATSIEGKTVTLLGHGAIGQYLAKVLAGFDVNIRFVSRSLSDTAGTAQSFQLHQIHEALKGADVLICAISLSDLTMGIVSETALRQMNAGGIVINVGRGPLVERHGLLRCLQDGHLRGAGLDVTDPEPLPAGDELWSAPNLIITPHYAGAGSKQAGARVAAVAESVIASELQRRAKPL</sequence>
<dbReference type="PANTHER" id="PTHR10996:SF178">
    <property type="entry name" value="2-HYDROXYACID DEHYDROGENASE YGL185C-RELATED"/>
    <property type="match status" value="1"/>
</dbReference>
<accession>A0ABV2QEV5</accession>